<protein>
    <submittedName>
        <fullName evidence="4">DUF4232 domain-containing protein</fullName>
    </submittedName>
</protein>
<proteinExistence type="predicted"/>
<dbReference type="EMBL" id="JBHTAJ010000082">
    <property type="protein sequence ID" value="MFC7183917.1"/>
    <property type="molecule type" value="Genomic_DNA"/>
</dbReference>
<sequence>MSTRRTLAAALALTAPWALAACDPSGGSSDATVTTAVSAPASAAAGTTAGGATASASPVRASATRTGATRSATATPTTGSGGGGEVTNCVNPMLSVTRSTSDGAAGTMVQRFVLKNTGSVTCSMHGRPTVVPYGSGLPVVAVGAIPAGFGDLGGSGGTVVLAPGGTAAFFLKWSDVPVNDNPCPSAAGFAFRAPLDPLADGDKTVAFAFQPCGAAAQVSEVLPASVTS</sequence>
<feature type="chain" id="PRO_5047147313" evidence="2">
    <location>
        <begin position="21"/>
        <end position="228"/>
    </location>
</feature>
<dbReference type="InterPro" id="IPR025326">
    <property type="entry name" value="DUF4232"/>
</dbReference>
<feature type="compositionally biased region" description="Low complexity" evidence="1">
    <location>
        <begin position="42"/>
        <end position="78"/>
    </location>
</feature>
<feature type="domain" description="DUF4232" evidence="3">
    <location>
        <begin position="89"/>
        <end position="194"/>
    </location>
</feature>
<dbReference type="PROSITE" id="PS51257">
    <property type="entry name" value="PROKAR_LIPOPROTEIN"/>
    <property type="match status" value="1"/>
</dbReference>
<organism evidence="4 5">
    <name type="scientific">Kitasatospora paranensis</name>
    <dbReference type="NCBI Taxonomy" id="258053"/>
    <lineage>
        <taxon>Bacteria</taxon>
        <taxon>Bacillati</taxon>
        <taxon>Actinomycetota</taxon>
        <taxon>Actinomycetes</taxon>
        <taxon>Kitasatosporales</taxon>
        <taxon>Streptomycetaceae</taxon>
        <taxon>Kitasatospora</taxon>
    </lineage>
</organism>
<keyword evidence="5" id="KW-1185">Reference proteome</keyword>
<accession>A0ABW2G6U3</accession>
<feature type="signal peptide" evidence="2">
    <location>
        <begin position="1"/>
        <end position="20"/>
    </location>
</feature>
<keyword evidence="2" id="KW-0732">Signal</keyword>
<evidence type="ECO:0000313" key="4">
    <source>
        <dbReference type="EMBL" id="MFC7183917.1"/>
    </source>
</evidence>
<evidence type="ECO:0000256" key="1">
    <source>
        <dbReference type="SAM" id="MobiDB-lite"/>
    </source>
</evidence>
<evidence type="ECO:0000256" key="2">
    <source>
        <dbReference type="SAM" id="SignalP"/>
    </source>
</evidence>
<reference evidence="5" key="1">
    <citation type="journal article" date="2019" name="Int. J. Syst. Evol. Microbiol.">
        <title>The Global Catalogue of Microorganisms (GCM) 10K type strain sequencing project: providing services to taxonomists for standard genome sequencing and annotation.</title>
        <authorList>
            <consortium name="The Broad Institute Genomics Platform"/>
            <consortium name="The Broad Institute Genome Sequencing Center for Infectious Disease"/>
            <person name="Wu L."/>
            <person name="Ma J."/>
        </authorList>
    </citation>
    <scope>NUCLEOTIDE SEQUENCE [LARGE SCALE GENOMIC DNA]</scope>
    <source>
        <strain evidence="5">CGMCC 1.12859</strain>
    </source>
</reference>
<evidence type="ECO:0000313" key="5">
    <source>
        <dbReference type="Proteomes" id="UP001596435"/>
    </source>
</evidence>
<comment type="caution">
    <text evidence="4">The sequence shown here is derived from an EMBL/GenBank/DDBJ whole genome shotgun (WGS) entry which is preliminary data.</text>
</comment>
<name>A0ABW2G6U3_9ACTN</name>
<dbReference type="Proteomes" id="UP001596435">
    <property type="component" value="Unassembled WGS sequence"/>
</dbReference>
<feature type="region of interest" description="Disordered" evidence="1">
    <location>
        <begin position="42"/>
        <end position="87"/>
    </location>
</feature>
<dbReference type="Pfam" id="PF14016">
    <property type="entry name" value="DUF4232"/>
    <property type="match status" value="1"/>
</dbReference>
<dbReference type="RefSeq" id="WP_345704426.1">
    <property type="nucleotide sequence ID" value="NZ_BAABKV010000001.1"/>
</dbReference>
<evidence type="ECO:0000259" key="3">
    <source>
        <dbReference type="Pfam" id="PF14016"/>
    </source>
</evidence>
<gene>
    <name evidence="4" type="ORF">ACFQMG_30655</name>
</gene>